<feature type="compositionally biased region" description="Basic and acidic residues" evidence="1">
    <location>
        <begin position="42"/>
        <end position="63"/>
    </location>
</feature>
<dbReference type="AlphaFoldDB" id="A0A4C1VW17"/>
<organism evidence="2 3">
    <name type="scientific">Eumeta variegata</name>
    <name type="common">Bagworm moth</name>
    <name type="synonym">Eumeta japonica</name>
    <dbReference type="NCBI Taxonomy" id="151549"/>
    <lineage>
        <taxon>Eukaryota</taxon>
        <taxon>Metazoa</taxon>
        <taxon>Ecdysozoa</taxon>
        <taxon>Arthropoda</taxon>
        <taxon>Hexapoda</taxon>
        <taxon>Insecta</taxon>
        <taxon>Pterygota</taxon>
        <taxon>Neoptera</taxon>
        <taxon>Endopterygota</taxon>
        <taxon>Lepidoptera</taxon>
        <taxon>Glossata</taxon>
        <taxon>Ditrysia</taxon>
        <taxon>Tineoidea</taxon>
        <taxon>Psychidae</taxon>
        <taxon>Oiketicinae</taxon>
        <taxon>Eumeta</taxon>
    </lineage>
</organism>
<dbReference type="Proteomes" id="UP000299102">
    <property type="component" value="Unassembled WGS sequence"/>
</dbReference>
<gene>
    <name evidence="2" type="ORF">EVAR_29400_1</name>
</gene>
<feature type="region of interest" description="Disordered" evidence="1">
    <location>
        <begin position="27"/>
        <end position="74"/>
    </location>
</feature>
<sequence>MESVCRDRPFGDYQRWPTIQDTVVFRKQECESPESRWSPPPKDTRALEESQVRYRPLGEENDKGGSALMKESSD</sequence>
<evidence type="ECO:0000313" key="3">
    <source>
        <dbReference type="Proteomes" id="UP000299102"/>
    </source>
</evidence>
<name>A0A4C1VW17_EUMVA</name>
<protein>
    <submittedName>
        <fullName evidence="2">Uncharacterized protein</fullName>
    </submittedName>
</protein>
<evidence type="ECO:0000256" key="1">
    <source>
        <dbReference type="SAM" id="MobiDB-lite"/>
    </source>
</evidence>
<evidence type="ECO:0000313" key="2">
    <source>
        <dbReference type="EMBL" id="GBP42045.1"/>
    </source>
</evidence>
<accession>A0A4C1VW17</accession>
<keyword evidence="3" id="KW-1185">Reference proteome</keyword>
<reference evidence="2 3" key="1">
    <citation type="journal article" date="2019" name="Commun. Biol.">
        <title>The bagworm genome reveals a unique fibroin gene that provides high tensile strength.</title>
        <authorList>
            <person name="Kono N."/>
            <person name="Nakamura H."/>
            <person name="Ohtoshi R."/>
            <person name="Tomita M."/>
            <person name="Numata K."/>
            <person name="Arakawa K."/>
        </authorList>
    </citation>
    <scope>NUCLEOTIDE SEQUENCE [LARGE SCALE GENOMIC DNA]</scope>
</reference>
<proteinExistence type="predicted"/>
<comment type="caution">
    <text evidence="2">The sequence shown here is derived from an EMBL/GenBank/DDBJ whole genome shotgun (WGS) entry which is preliminary data.</text>
</comment>
<dbReference type="EMBL" id="BGZK01000411">
    <property type="protein sequence ID" value="GBP42045.1"/>
    <property type="molecule type" value="Genomic_DNA"/>
</dbReference>